<dbReference type="WBParaSite" id="EVEC_0001109001-mRNA-1">
    <property type="protein sequence ID" value="EVEC_0001109001-mRNA-1"/>
    <property type="gene ID" value="EVEC_0001109001"/>
</dbReference>
<organism evidence="3">
    <name type="scientific">Enterobius vermicularis</name>
    <name type="common">Human pinworm</name>
    <dbReference type="NCBI Taxonomy" id="51028"/>
    <lineage>
        <taxon>Eukaryota</taxon>
        <taxon>Metazoa</taxon>
        <taxon>Ecdysozoa</taxon>
        <taxon>Nematoda</taxon>
        <taxon>Chromadorea</taxon>
        <taxon>Rhabditida</taxon>
        <taxon>Spirurina</taxon>
        <taxon>Oxyuridomorpha</taxon>
        <taxon>Oxyuroidea</taxon>
        <taxon>Oxyuridae</taxon>
        <taxon>Enterobius</taxon>
    </lineage>
</organism>
<protein>
    <submittedName>
        <fullName evidence="1 3">Uncharacterized protein</fullName>
    </submittedName>
</protein>
<dbReference type="Proteomes" id="UP000274131">
    <property type="component" value="Unassembled WGS sequence"/>
</dbReference>
<proteinExistence type="predicted"/>
<evidence type="ECO:0000313" key="3">
    <source>
        <dbReference type="WBParaSite" id="EVEC_0001109001-mRNA-1"/>
    </source>
</evidence>
<gene>
    <name evidence="1" type="ORF">EVEC_LOCUS10415</name>
</gene>
<evidence type="ECO:0000313" key="2">
    <source>
        <dbReference type="Proteomes" id="UP000274131"/>
    </source>
</evidence>
<sequence length="101" mass="11481">MRKATVYASLSNVVIPYWGVVLSKMAVRGSGSGERSRDKRYFDSYILKDVYGDFEVENMPKSGSEEETVVSSLEDEGNFNFAYEVRLVQVKAERLRNLVLC</sequence>
<keyword evidence="2" id="KW-1185">Reference proteome</keyword>
<name>A0A0N4VJR9_ENTVE</name>
<dbReference type="AlphaFoldDB" id="A0A0N4VJR9"/>
<accession>A0A0N4VJR9</accession>
<reference evidence="1 2" key="2">
    <citation type="submission" date="2018-10" db="EMBL/GenBank/DDBJ databases">
        <authorList>
            <consortium name="Pathogen Informatics"/>
        </authorList>
    </citation>
    <scope>NUCLEOTIDE SEQUENCE [LARGE SCALE GENOMIC DNA]</scope>
</reference>
<evidence type="ECO:0000313" key="1">
    <source>
        <dbReference type="EMBL" id="VDD95664.1"/>
    </source>
</evidence>
<reference evidence="3" key="1">
    <citation type="submission" date="2017-02" db="UniProtKB">
        <authorList>
            <consortium name="WormBaseParasite"/>
        </authorList>
    </citation>
    <scope>IDENTIFICATION</scope>
</reference>
<dbReference type="EMBL" id="UXUI01010830">
    <property type="protein sequence ID" value="VDD95664.1"/>
    <property type="molecule type" value="Genomic_DNA"/>
</dbReference>